<sequence length="108" mass="11713">MEGRYNSDILARIDDALAYLVGGTTGRYFRVSVMGSVQGIDVVNINDDLYGGTRKGKNIKQVFRILGALVRTDWSKTHPNPNMEIAPATLSSHDRIGHAAAVNAPDSI</sequence>
<keyword evidence="2" id="KW-1185">Reference proteome</keyword>
<reference evidence="1 2" key="2">
    <citation type="journal article" date="2022" name="Mol. Ecol. Resour.">
        <title>The genomes of chicory, endive, great burdock and yacon provide insights into Asteraceae paleo-polyploidization history and plant inulin production.</title>
        <authorList>
            <person name="Fan W."/>
            <person name="Wang S."/>
            <person name="Wang H."/>
            <person name="Wang A."/>
            <person name="Jiang F."/>
            <person name="Liu H."/>
            <person name="Zhao H."/>
            <person name="Xu D."/>
            <person name="Zhang Y."/>
        </authorList>
    </citation>
    <scope>NUCLEOTIDE SEQUENCE [LARGE SCALE GENOMIC DNA]</scope>
    <source>
        <strain evidence="2">cv. Yunnan</strain>
        <tissue evidence="1">Leaves</tissue>
    </source>
</reference>
<gene>
    <name evidence="1" type="ORF">L1987_79314</name>
</gene>
<evidence type="ECO:0000313" key="2">
    <source>
        <dbReference type="Proteomes" id="UP001056120"/>
    </source>
</evidence>
<proteinExistence type="predicted"/>
<accession>A0ACB8ZET9</accession>
<name>A0ACB8ZET9_9ASTR</name>
<reference evidence="2" key="1">
    <citation type="journal article" date="2022" name="Mol. Ecol. Resour.">
        <title>The genomes of chicory, endive, great burdock and yacon provide insights into Asteraceae palaeo-polyploidization history and plant inulin production.</title>
        <authorList>
            <person name="Fan W."/>
            <person name="Wang S."/>
            <person name="Wang H."/>
            <person name="Wang A."/>
            <person name="Jiang F."/>
            <person name="Liu H."/>
            <person name="Zhao H."/>
            <person name="Xu D."/>
            <person name="Zhang Y."/>
        </authorList>
    </citation>
    <scope>NUCLEOTIDE SEQUENCE [LARGE SCALE GENOMIC DNA]</scope>
    <source>
        <strain evidence="2">cv. Yunnan</strain>
    </source>
</reference>
<comment type="caution">
    <text evidence="1">The sequence shown here is derived from an EMBL/GenBank/DDBJ whole genome shotgun (WGS) entry which is preliminary data.</text>
</comment>
<dbReference type="Proteomes" id="UP001056120">
    <property type="component" value="Linkage Group LG26"/>
</dbReference>
<evidence type="ECO:0000313" key="1">
    <source>
        <dbReference type="EMBL" id="KAI3696302.1"/>
    </source>
</evidence>
<organism evidence="1 2">
    <name type="scientific">Smallanthus sonchifolius</name>
    <dbReference type="NCBI Taxonomy" id="185202"/>
    <lineage>
        <taxon>Eukaryota</taxon>
        <taxon>Viridiplantae</taxon>
        <taxon>Streptophyta</taxon>
        <taxon>Embryophyta</taxon>
        <taxon>Tracheophyta</taxon>
        <taxon>Spermatophyta</taxon>
        <taxon>Magnoliopsida</taxon>
        <taxon>eudicotyledons</taxon>
        <taxon>Gunneridae</taxon>
        <taxon>Pentapetalae</taxon>
        <taxon>asterids</taxon>
        <taxon>campanulids</taxon>
        <taxon>Asterales</taxon>
        <taxon>Asteraceae</taxon>
        <taxon>Asteroideae</taxon>
        <taxon>Heliantheae alliance</taxon>
        <taxon>Millerieae</taxon>
        <taxon>Smallanthus</taxon>
    </lineage>
</organism>
<protein>
    <submittedName>
        <fullName evidence="1">Uncharacterized protein</fullName>
    </submittedName>
</protein>
<dbReference type="EMBL" id="CM042043">
    <property type="protein sequence ID" value="KAI3696302.1"/>
    <property type="molecule type" value="Genomic_DNA"/>
</dbReference>